<accession>A0A409WPS6</accession>
<dbReference type="InterPro" id="IPR019775">
    <property type="entry name" value="WD40_repeat_CS"/>
</dbReference>
<keyword evidence="2" id="KW-0677">Repeat</keyword>
<evidence type="ECO:0000256" key="2">
    <source>
        <dbReference type="ARBA" id="ARBA00022737"/>
    </source>
</evidence>
<dbReference type="SMART" id="SM00320">
    <property type="entry name" value="WD40"/>
    <property type="match status" value="4"/>
</dbReference>
<sequence length="454" mass="48971">MNTALTLPVVTIQHTFPEVIQEVQDGVIPSENFWVSCYKTSETSIHAKVNAELDDRDRNLVNLTTIEEKGNVEVSIGATGNYRVRCKSLGIPPTDVVTPIQEYKDEERSSSTRPLRITAFDISPDCSRYATGYPDGSVFLYPTTPFKPPRNSIVPNAIDNTKSWRTSRPHLSQITSLKFFPSSRVILSSGIDFSLTVLPAELPDPSAQVPGYGTRISPVRTMRAHTRILTDTAIIAVGRNVVSSSLDATIKLWDVSSGEVISSLSAQHGVASISLGDRLPAPPDGEETNPPTAADAREVPETSSKVVFGGLENGSFQQFDLGFKKPVYTSPRPPTASSLTSIAYSQSANLLATGSASGFISVYDTRSLTTPLTSFSRLTTTIEKLAFIHNSNGEVGLAVATSDGLPYIASVIPEGPAVLAELIGVDCDPVKHITVRDRDVWCASDDGIIRRYAV</sequence>
<feature type="region of interest" description="Disordered" evidence="4">
    <location>
        <begin position="275"/>
        <end position="300"/>
    </location>
</feature>
<dbReference type="STRING" id="93625.A0A409WPS6"/>
<dbReference type="Proteomes" id="UP000283269">
    <property type="component" value="Unassembled WGS sequence"/>
</dbReference>
<name>A0A409WPS6_PSICY</name>
<protein>
    <submittedName>
        <fullName evidence="5">Uncharacterized protein</fullName>
    </submittedName>
</protein>
<evidence type="ECO:0000313" key="5">
    <source>
        <dbReference type="EMBL" id="PPQ80499.1"/>
    </source>
</evidence>
<dbReference type="PANTHER" id="PTHR19855:SF11">
    <property type="entry name" value="RIBOSOME BIOGENESIS PROTEIN WDR12"/>
    <property type="match status" value="1"/>
</dbReference>
<keyword evidence="6" id="KW-1185">Reference proteome</keyword>
<evidence type="ECO:0000256" key="3">
    <source>
        <dbReference type="PROSITE-ProRule" id="PRU00221"/>
    </source>
</evidence>
<comment type="caution">
    <text evidence="5">The sequence shown here is derived from an EMBL/GenBank/DDBJ whole genome shotgun (WGS) entry which is preliminary data.</text>
</comment>
<dbReference type="PROSITE" id="PS50082">
    <property type="entry name" value="WD_REPEATS_2"/>
    <property type="match status" value="1"/>
</dbReference>
<gene>
    <name evidence="5" type="ORF">CVT25_001759</name>
</gene>
<dbReference type="PROSITE" id="PS00678">
    <property type="entry name" value="WD_REPEATS_1"/>
    <property type="match status" value="1"/>
</dbReference>
<evidence type="ECO:0000256" key="1">
    <source>
        <dbReference type="ARBA" id="ARBA00022574"/>
    </source>
</evidence>
<dbReference type="EMBL" id="NHYD01003324">
    <property type="protein sequence ID" value="PPQ80499.1"/>
    <property type="molecule type" value="Genomic_DNA"/>
</dbReference>
<dbReference type="PANTHER" id="PTHR19855">
    <property type="entry name" value="WD40 REPEAT PROTEIN 12, 37"/>
    <property type="match status" value="1"/>
</dbReference>
<dbReference type="Pfam" id="PF00400">
    <property type="entry name" value="WD40"/>
    <property type="match status" value="2"/>
</dbReference>
<evidence type="ECO:0000313" key="6">
    <source>
        <dbReference type="Proteomes" id="UP000283269"/>
    </source>
</evidence>
<dbReference type="InParanoid" id="A0A409WPS6"/>
<dbReference type="OrthoDB" id="10257301at2759"/>
<keyword evidence="1 3" id="KW-0853">WD repeat</keyword>
<dbReference type="PROSITE" id="PS50294">
    <property type="entry name" value="WD_REPEATS_REGION"/>
    <property type="match status" value="1"/>
</dbReference>
<organism evidence="5 6">
    <name type="scientific">Psilocybe cyanescens</name>
    <dbReference type="NCBI Taxonomy" id="93625"/>
    <lineage>
        <taxon>Eukaryota</taxon>
        <taxon>Fungi</taxon>
        <taxon>Dikarya</taxon>
        <taxon>Basidiomycota</taxon>
        <taxon>Agaricomycotina</taxon>
        <taxon>Agaricomycetes</taxon>
        <taxon>Agaricomycetidae</taxon>
        <taxon>Agaricales</taxon>
        <taxon>Agaricineae</taxon>
        <taxon>Strophariaceae</taxon>
        <taxon>Psilocybe</taxon>
    </lineage>
</organism>
<reference evidence="5 6" key="1">
    <citation type="journal article" date="2018" name="Evol. Lett.">
        <title>Horizontal gene cluster transfer increased hallucinogenic mushroom diversity.</title>
        <authorList>
            <person name="Reynolds H.T."/>
            <person name="Vijayakumar V."/>
            <person name="Gluck-Thaler E."/>
            <person name="Korotkin H.B."/>
            <person name="Matheny P.B."/>
            <person name="Slot J.C."/>
        </authorList>
    </citation>
    <scope>NUCLEOTIDE SEQUENCE [LARGE SCALE GENOMIC DNA]</scope>
    <source>
        <strain evidence="5 6">2631</strain>
    </source>
</reference>
<dbReference type="AlphaFoldDB" id="A0A409WPS6"/>
<proteinExistence type="predicted"/>
<feature type="repeat" description="WD" evidence="3">
    <location>
        <begin position="222"/>
        <end position="263"/>
    </location>
</feature>
<dbReference type="InterPro" id="IPR036322">
    <property type="entry name" value="WD40_repeat_dom_sf"/>
</dbReference>
<dbReference type="InterPro" id="IPR015943">
    <property type="entry name" value="WD40/YVTN_repeat-like_dom_sf"/>
</dbReference>
<dbReference type="SUPFAM" id="SSF50978">
    <property type="entry name" value="WD40 repeat-like"/>
    <property type="match status" value="1"/>
</dbReference>
<dbReference type="Gene3D" id="2.130.10.10">
    <property type="entry name" value="YVTN repeat-like/Quinoprotein amine dehydrogenase"/>
    <property type="match status" value="2"/>
</dbReference>
<dbReference type="InterPro" id="IPR001680">
    <property type="entry name" value="WD40_rpt"/>
</dbReference>
<evidence type="ECO:0000256" key="4">
    <source>
        <dbReference type="SAM" id="MobiDB-lite"/>
    </source>
</evidence>